<dbReference type="AlphaFoldDB" id="A0ABD1XI62"/>
<keyword evidence="2" id="KW-1185">Reference proteome</keyword>
<accession>A0ABD1XI62</accession>
<reference evidence="1 2" key="1">
    <citation type="submission" date="2024-09" db="EMBL/GenBank/DDBJ databases">
        <title>Chromosome-scale assembly of Riccia fluitans.</title>
        <authorList>
            <person name="Paukszto L."/>
            <person name="Sawicki J."/>
            <person name="Karawczyk K."/>
            <person name="Piernik-Szablinska J."/>
            <person name="Szczecinska M."/>
            <person name="Mazdziarz M."/>
        </authorList>
    </citation>
    <scope>NUCLEOTIDE SEQUENCE [LARGE SCALE GENOMIC DNA]</scope>
    <source>
        <strain evidence="1">Rf_01</strain>
        <tissue evidence="1">Aerial parts of the thallus</tissue>
    </source>
</reference>
<name>A0ABD1XI62_9MARC</name>
<dbReference type="EMBL" id="JBHFFA010000008">
    <property type="protein sequence ID" value="KAL2608645.1"/>
    <property type="molecule type" value="Genomic_DNA"/>
</dbReference>
<evidence type="ECO:0000313" key="2">
    <source>
        <dbReference type="Proteomes" id="UP001605036"/>
    </source>
</evidence>
<protein>
    <submittedName>
        <fullName evidence="1">Uncharacterized protein</fullName>
    </submittedName>
</protein>
<evidence type="ECO:0000313" key="1">
    <source>
        <dbReference type="EMBL" id="KAL2608645.1"/>
    </source>
</evidence>
<gene>
    <name evidence="1" type="ORF">R1flu_027218</name>
</gene>
<comment type="caution">
    <text evidence="1">The sequence shown here is derived from an EMBL/GenBank/DDBJ whole genome shotgun (WGS) entry which is preliminary data.</text>
</comment>
<sequence>MIEELFYDTEQENGRSSSETRIWNYAERRMGQDYAELWRLVRARRSYNPTDEKQMPREQCALQEKSKGVSIYGKSRSVMLQTPEVVLKIGYSMYRSCCPCSAPSYQKQWNGSTIRNVHRRLFTVRRISGNTISALTY</sequence>
<dbReference type="Proteomes" id="UP001605036">
    <property type="component" value="Unassembled WGS sequence"/>
</dbReference>
<proteinExistence type="predicted"/>
<organism evidence="1 2">
    <name type="scientific">Riccia fluitans</name>
    <dbReference type="NCBI Taxonomy" id="41844"/>
    <lineage>
        <taxon>Eukaryota</taxon>
        <taxon>Viridiplantae</taxon>
        <taxon>Streptophyta</taxon>
        <taxon>Embryophyta</taxon>
        <taxon>Marchantiophyta</taxon>
        <taxon>Marchantiopsida</taxon>
        <taxon>Marchantiidae</taxon>
        <taxon>Marchantiales</taxon>
        <taxon>Ricciaceae</taxon>
        <taxon>Riccia</taxon>
    </lineage>
</organism>